<dbReference type="EMBL" id="JYNU01000014">
    <property type="protein sequence ID" value="KMO76237.1"/>
    <property type="molecule type" value="Genomic_DNA"/>
</dbReference>
<evidence type="ECO:0000256" key="3">
    <source>
        <dbReference type="ARBA" id="ARBA00022670"/>
    </source>
</evidence>
<keyword evidence="2" id="KW-0031">Aminopeptidase</keyword>
<evidence type="ECO:0000256" key="4">
    <source>
        <dbReference type="ARBA" id="ARBA00022723"/>
    </source>
</evidence>
<sequence precursor="true">MVRVTHTRLRLAILLAVALLVGGGCSRDSRPDPAESSSRSASPSADAGAAGQFADSLARKVTVDATMAHMQALQDIANANGGNRALGTAGYAASVDYVAKALRDKGFDVDTPEFEVRLPFADAPKLTVAGGEITARPLEYTAGAPGAGVSGPIVAARVEDSPGCTAQDYDGLPTQGAVVVVDRGSCPFGEKQTAAAARGAVALIVVNNDDGEVTGGTLGESTDVKIPVISVAKAEGPRLREAAGDPATIRMNAGVRTEKTRNVIAQTKTGSTQDVVMVGAHLDSVPDGPGINDNGSGTAAVLETALQLGSSPQVANAVRFAFWGGEELGLLGSFNYVNSLNSDQLTDIALYLNFDMLGSPNPGYFTYDGDQSTGVGNGAVPRVPEGSAGIERALVGYLASAGKQAEDTGFDGRSDYDAFTRTGVPSGGLFSGAEEKMTAEQAKLWGGQADQPFDPNYHKATDTLDRIDRTAMGINGSGVGYAVGLYAQDQRGRTGIPVRDDRTRHVLRES</sequence>
<dbReference type="Gene3D" id="3.40.630.10">
    <property type="entry name" value="Zn peptidases"/>
    <property type="match status" value="1"/>
</dbReference>
<evidence type="ECO:0000259" key="9">
    <source>
        <dbReference type="Pfam" id="PF02225"/>
    </source>
</evidence>
<dbReference type="PATRIC" id="fig|1807.14.peg.2791"/>
<evidence type="ECO:0000259" key="10">
    <source>
        <dbReference type="Pfam" id="PF04389"/>
    </source>
</evidence>
<name>A0A0J6W3J5_9MYCO</name>
<evidence type="ECO:0000256" key="6">
    <source>
        <dbReference type="ARBA" id="ARBA00022801"/>
    </source>
</evidence>
<dbReference type="PANTHER" id="PTHR12147">
    <property type="entry name" value="METALLOPEPTIDASE M28 FAMILY MEMBER"/>
    <property type="match status" value="1"/>
</dbReference>
<feature type="compositionally biased region" description="Low complexity" evidence="8">
    <location>
        <begin position="34"/>
        <end position="48"/>
    </location>
</feature>
<evidence type="ECO:0000313" key="11">
    <source>
        <dbReference type="EMBL" id="KMO76237.1"/>
    </source>
</evidence>
<keyword evidence="4" id="KW-0479">Metal-binding</keyword>
<dbReference type="PROSITE" id="PS51257">
    <property type="entry name" value="PROKAR_LIPOPROTEIN"/>
    <property type="match status" value="1"/>
</dbReference>
<evidence type="ECO:0000256" key="2">
    <source>
        <dbReference type="ARBA" id="ARBA00022438"/>
    </source>
</evidence>
<comment type="caution">
    <text evidence="11">The sequence shown here is derived from an EMBL/GenBank/DDBJ whole genome shotgun (WGS) entry which is preliminary data.</text>
</comment>
<gene>
    <name evidence="11" type="primary">lieA</name>
    <name evidence="11" type="ORF">MOBUDSM44075_02767</name>
</gene>
<dbReference type="InterPro" id="IPR041756">
    <property type="entry name" value="M28_SGAP-like"/>
</dbReference>
<comment type="similarity">
    <text evidence="1">Belongs to the peptidase M28 family. M28A subfamily.</text>
</comment>
<dbReference type="Proteomes" id="UP000036313">
    <property type="component" value="Unassembled WGS sequence"/>
</dbReference>
<dbReference type="GO" id="GO:0004177">
    <property type="term" value="F:aminopeptidase activity"/>
    <property type="evidence" value="ECO:0007669"/>
    <property type="project" value="UniProtKB-KW"/>
</dbReference>
<dbReference type="GO" id="GO:0046872">
    <property type="term" value="F:metal ion binding"/>
    <property type="evidence" value="ECO:0007669"/>
    <property type="project" value="UniProtKB-KW"/>
</dbReference>
<reference evidence="11 12" key="1">
    <citation type="journal article" date="2015" name="Genome Biol. Evol.">
        <title>Characterization of Three Mycobacterium spp. with Potential Use in Bioremediation by Genome Sequencing and Comparative Genomics.</title>
        <authorList>
            <person name="Das S."/>
            <person name="Pettersson B.M."/>
            <person name="Behra P.R."/>
            <person name="Ramesh M."/>
            <person name="Dasgupta S."/>
            <person name="Bhattacharya A."/>
            <person name="Kirsebom L.A."/>
        </authorList>
    </citation>
    <scope>NUCLEOTIDE SEQUENCE [LARGE SCALE GENOMIC DNA]</scope>
    <source>
        <strain evidence="11 12">DSM 44075</strain>
    </source>
</reference>
<organism evidence="11 12">
    <name type="scientific">Mycolicibacterium obuense</name>
    <dbReference type="NCBI Taxonomy" id="1807"/>
    <lineage>
        <taxon>Bacteria</taxon>
        <taxon>Bacillati</taxon>
        <taxon>Actinomycetota</taxon>
        <taxon>Actinomycetes</taxon>
        <taxon>Mycobacteriales</taxon>
        <taxon>Mycobacteriaceae</taxon>
        <taxon>Mycolicibacterium</taxon>
    </lineage>
</organism>
<dbReference type="InterPro" id="IPR046450">
    <property type="entry name" value="PA_dom_sf"/>
</dbReference>
<dbReference type="InterPro" id="IPR045175">
    <property type="entry name" value="M28_fam"/>
</dbReference>
<evidence type="ECO:0000256" key="5">
    <source>
        <dbReference type="ARBA" id="ARBA00022729"/>
    </source>
</evidence>
<dbReference type="InterPro" id="IPR007484">
    <property type="entry name" value="Peptidase_M28"/>
</dbReference>
<dbReference type="Pfam" id="PF02225">
    <property type="entry name" value="PA"/>
    <property type="match status" value="1"/>
</dbReference>
<proteinExistence type="inferred from homology"/>
<evidence type="ECO:0000313" key="12">
    <source>
        <dbReference type="Proteomes" id="UP000036313"/>
    </source>
</evidence>
<dbReference type="GO" id="GO:0008235">
    <property type="term" value="F:metalloexopeptidase activity"/>
    <property type="evidence" value="ECO:0007669"/>
    <property type="project" value="InterPro"/>
</dbReference>
<keyword evidence="5" id="KW-0732">Signal</keyword>
<dbReference type="PANTHER" id="PTHR12147:SF26">
    <property type="entry name" value="PEPTIDASE M28 DOMAIN-CONTAINING PROTEIN"/>
    <property type="match status" value="1"/>
</dbReference>
<evidence type="ECO:0000256" key="1">
    <source>
        <dbReference type="ARBA" id="ARBA00005957"/>
    </source>
</evidence>
<dbReference type="AlphaFoldDB" id="A0A0J6W3J5"/>
<keyword evidence="3" id="KW-0645">Protease</keyword>
<evidence type="ECO:0000256" key="8">
    <source>
        <dbReference type="SAM" id="MobiDB-lite"/>
    </source>
</evidence>
<dbReference type="CDD" id="cd04816">
    <property type="entry name" value="PA_SaNapH_like"/>
    <property type="match status" value="1"/>
</dbReference>
<keyword evidence="6 11" id="KW-0378">Hydrolase</keyword>
<dbReference type="GO" id="GO:0006508">
    <property type="term" value="P:proteolysis"/>
    <property type="evidence" value="ECO:0007669"/>
    <property type="project" value="UniProtKB-KW"/>
</dbReference>
<dbReference type="EC" id="3.4.24.-" evidence="11"/>
<dbReference type="SUPFAM" id="SSF52025">
    <property type="entry name" value="PA domain"/>
    <property type="match status" value="1"/>
</dbReference>
<dbReference type="Pfam" id="PF04389">
    <property type="entry name" value="Peptidase_M28"/>
    <property type="match status" value="1"/>
</dbReference>
<feature type="domain" description="PA" evidence="9">
    <location>
        <begin position="149"/>
        <end position="238"/>
    </location>
</feature>
<dbReference type="CDD" id="cd03876">
    <property type="entry name" value="M28_SGAP_like"/>
    <property type="match status" value="1"/>
</dbReference>
<feature type="region of interest" description="Disordered" evidence="8">
    <location>
        <begin position="27"/>
        <end position="48"/>
    </location>
</feature>
<evidence type="ECO:0000256" key="7">
    <source>
        <dbReference type="ARBA" id="ARBA00022833"/>
    </source>
</evidence>
<protein>
    <submittedName>
        <fullName evidence="11">Leupeptin-inactivating enzyme 1</fullName>
        <ecNumber evidence="11">3.4.24.-</ecNumber>
    </submittedName>
</protein>
<dbReference type="SUPFAM" id="SSF53187">
    <property type="entry name" value="Zn-dependent exopeptidases"/>
    <property type="match status" value="1"/>
</dbReference>
<accession>A0A0J6W3J5</accession>
<keyword evidence="7" id="KW-0862">Zinc</keyword>
<feature type="domain" description="Peptidase M28" evidence="10">
    <location>
        <begin position="262"/>
        <end position="479"/>
    </location>
</feature>
<dbReference type="Gene3D" id="3.50.30.30">
    <property type="match status" value="1"/>
</dbReference>
<dbReference type="InterPro" id="IPR003137">
    <property type="entry name" value="PA_domain"/>
</dbReference>